<keyword evidence="4" id="KW-1185">Reference proteome</keyword>
<keyword evidence="2" id="KW-0812">Transmembrane</keyword>
<sequence length="216" mass="24770">MSIRMIQQFQAIINIIIVTFAITSLSVYASTLCSNMSSATYTINKTWNNQTVNETQNVDITLCYDTNLTIKVSAPFYDDPKLPDMSQNPGTMDKLYDYEVVEVFLLGSNEHYLEVELGPRGQYLVLQLAGYRNVTRSLIDIPHYQAQIDGHRWHGLATIPNDLLPEKITHFNAYAIHGSNETRQYMSLFPAPYNDSNYTQPDFHRLELFGQIDLFK</sequence>
<evidence type="ECO:0000313" key="3">
    <source>
        <dbReference type="EMBL" id="KAJ6216371.1"/>
    </source>
</evidence>
<keyword evidence="2" id="KW-1133">Transmembrane helix</keyword>
<comment type="similarity">
    <text evidence="1">Belongs to the UPF0462 family.</text>
</comment>
<gene>
    <name evidence="3" type="ORF">RDWZM_007528</name>
</gene>
<dbReference type="PANTHER" id="PTHR31475">
    <property type="entry name" value="UPF0462 PROTEIN"/>
    <property type="match status" value="1"/>
</dbReference>
<comment type="caution">
    <text evidence="3">The sequence shown here is derived from an EMBL/GenBank/DDBJ whole genome shotgun (WGS) entry which is preliminary data.</text>
</comment>
<evidence type="ECO:0000313" key="4">
    <source>
        <dbReference type="Proteomes" id="UP001142055"/>
    </source>
</evidence>
<protein>
    <recommendedName>
        <fullName evidence="5">Carbohydrate-binding domain-containing protein</fullName>
    </recommendedName>
</protein>
<dbReference type="Gene3D" id="2.60.40.1190">
    <property type="match status" value="1"/>
</dbReference>
<organism evidence="3 4">
    <name type="scientific">Blomia tropicalis</name>
    <name type="common">Mite</name>
    <dbReference type="NCBI Taxonomy" id="40697"/>
    <lineage>
        <taxon>Eukaryota</taxon>
        <taxon>Metazoa</taxon>
        <taxon>Ecdysozoa</taxon>
        <taxon>Arthropoda</taxon>
        <taxon>Chelicerata</taxon>
        <taxon>Arachnida</taxon>
        <taxon>Acari</taxon>
        <taxon>Acariformes</taxon>
        <taxon>Sarcoptiformes</taxon>
        <taxon>Astigmata</taxon>
        <taxon>Glycyphagoidea</taxon>
        <taxon>Echimyopodidae</taxon>
        <taxon>Blomia</taxon>
    </lineage>
</organism>
<dbReference type="EMBL" id="JAPWDV010000003">
    <property type="protein sequence ID" value="KAJ6216371.1"/>
    <property type="molecule type" value="Genomic_DNA"/>
</dbReference>
<evidence type="ECO:0000256" key="1">
    <source>
        <dbReference type="ARBA" id="ARBA00038085"/>
    </source>
</evidence>
<feature type="transmembrane region" description="Helical" evidence="2">
    <location>
        <begin position="12"/>
        <end position="29"/>
    </location>
</feature>
<keyword evidence="2" id="KW-0472">Membrane</keyword>
<reference evidence="3" key="1">
    <citation type="submission" date="2022-12" db="EMBL/GenBank/DDBJ databases">
        <title>Genome assemblies of Blomia tropicalis.</title>
        <authorList>
            <person name="Cui Y."/>
        </authorList>
    </citation>
    <scope>NUCLEOTIDE SEQUENCE</scope>
    <source>
        <tissue evidence="3">Adult mites</tissue>
    </source>
</reference>
<dbReference type="OMA" id="EALIPWS"/>
<dbReference type="AlphaFoldDB" id="A0A9Q0RKI6"/>
<evidence type="ECO:0000256" key="2">
    <source>
        <dbReference type="SAM" id="Phobius"/>
    </source>
</evidence>
<evidence type="ECO:0008006" key="5">
    <source>
        <dbReference type="Google" id="ProtNLM"/>
    </source>
</evidence>
<dbReference type="Proteomes" id="UP001142055">
    <property type="component" value="Chromosome 3"/>
</dbReference>
<accession>A0A9Q0RKI6</accession>
<proteinExistence type="inferred from homology"/>
<dbReference type="PANTHER" id="PTHR31475:SF5">
    <property type="entry name" value="UPF0462 PROTEIN C4ORF33 HOMOLOG"/>
    <property type="match status" value="1"/>
</dbReference>
<name>A0A9Q0RKI6_BLOTA</name>
<dbReference type="OrthoDB" id="10056816at2759"/>